<dbReference type="SMART" id="SM00696">
    <property type="entry name" value="DM9"/>
    <property type="match status" value="1"/>
</dbReference>
<protein>
    <submittedName>
        <fullName evidence="1">NATT3 protein</fullName>
    </submittedName>
</protein>
<dbReference type="InterPro" id="IPR006616">
    <property type="entry name" value="DM9_repeat"/>
</dbReference>
<accession>A0A7K5KLA4</accession>
<evidence type="ECO:0000313" key="2">
    <source>
        <dbReference type="Proteomes" id="UP000525714"/>
    </source>
</evidence>
<keyword evidence="2" id="KW-1185">Reference proteome</keyword>
<dbReference type="Proteomes" id="UP000525714">
    <property type="component" value="Unassembled WGS sequence"/>
</dbReference>
<organism evidence="1 2">
    <name type="scientific">Mionectes macconnelli</name>
    <name type="common">McConnell's flycatcher</name>
    <dbReference type="NCBI Taxonomy" id="254557"/>
    <lineage>
        <taxon>Eukaryota</taxon>
        <taxon>Metazoa</taxon>
        <taxon>Chordata</taxon>
        <taxon>Craniata</taxon>
        <taxon>Vertebrata</taxon>
        <taxon>Euteleostomi</taxon>
        <taxon>Archelosauria</taxon>
        <taxon>Archosauria</taxon>
        <taxon>Dinosauria</taxon>
        <taxon>Saurischia</taxon>
        <taxon>Theropoda</taxon>
        <taxon>Coelurosauria</taxon>
        <taxon>Aves</taxon>
        <taxon>Neognathae</taxon>
        <taxon>Neoaves</taxon>
        <taxon>Telluraves</taxon>
        <taxon>Australaves</taxon>
        <taxon>Passeriformes</taxon>
        <taxon>Tyrannidae</taxon>
        <taxon>Mionectes</taxon>
    </lineage>
</organism>
<dbReference type="Pfam" id="PF11901">
    <property type="entry name" value="DM9"/>
    <property type="match status" value="1"/>
</dbReference>
<evidence type="ECO:0000313" key="1">
    <source>
        <dbReference type="EMBL" id="NWT06737.1"/>
    </source>
</evidence>
<dbReference type="AlphaFoldDB" id="A0A7K5KLA4"/>
<reference evidence="1 2" key="1">
    <citation type="submission" date="2019-09" db="EMBL/GenBank/DDBJ databases">
        <title>Bird 10,000 Genomes (B10K) Project - Family phase.</title>
        <authorList>
            <person name="Zhang G."/>
        </authorList>
    </citation>
    <scope>NUCLEOTIDE SEQUENCE [LARGE SCALE GENOMIC DNA]</scope>
    <source>
        <strain evidence="1">B10K-DU-003-16</strain>
        <tissue evidence="1">Mixed tissue sample</tissue>
    </source>
</reference>
<dbReference type="PANTHER" id="PTHR31649">
    <property type="entry name" value="AGAP009604-PA"/>
    <property type="match status" value="1"/>
</dbReference>
<name>A0A7K5KLA4_9TYRA</name>
<dbReference type="EMBL" id="VYZC01001241">
    <property type="protein sequence ID" value="NWT06737.1"/>
    <property type="molecule type" value="Genomic_DNA"/>
</dbReference>
<feature type="non-terminal residue" evidence="1">
    <location>
        <position position="141"/>
    </location>
</feature>
<comment type="caution">
    <text evidence="1">The sequence shown here is derived from an EMBL/GenBank/DDBJ whole genome shotgun (WGS) entry which is preliminary data.</text>
</comment>
<gene>
    <name evidence="1" type="primary">Natt3</name>
    <name evidence="1" type="ORF">MIOMAC_R03117</name>
</gene>
<feature type="non-terminal residue" evidence="1">
    <location>
        <position position="1"/>
    </location>
</feature>
<sequence length="141" mass="15295">LEFVCSTTQHGCNSGSYDPTRGPYCYFPKGGLEVHTSNFNILVNAGGFEALDWVDDSFGTVPENAVESCPSVDIFVGRSRDGLGKVSKEHRALFVAQGGEEVWYKWYQVLVVKTGPSDVSIVDVAYNLSAALEHSEDVALA</sequence>
<proteinExistence type="predicted"/>
<dbReference type="PANTHER" id="PTHR31649:SF1">
    <property type="entry name" value="FARNESOIC ACID O-METHYL TRANSFERASE DOMAIN-CONTAINING PROTEIN"/>
    <property type="match status" value="1"/>
</dbReference>